<sequence length="175" mass="18419">MSQSVVPATGEERRQAERQAERDAAKQQEQAQPKTLDALHTEHGDTTIADTVVAKIAGIAAREVQGVFAMGNAARRAIGNLTQRIPGASQTNVTGGVSVEKGESQTAIDISVVVEYGVSIVDVSDQIRENVIRAVEYGTGLEVVSVDVNVSDVHLPEDDDAADQGGVSAGNDELR</sequence>
<evidence type="ECO:0000256" key="1">
    <source>
        <dbReference type="ARBA" id="ARBA00005721"/>
    </source>
</evidence>
<feature type="region of interest" description="Disordered" evidence="2">
    <location>
        <begin position="155"/>
        <end position="175"/>
    </location>
</feature>
<dbReference type="AlphaFoldDB" id="A0A7W3IW24"/>
<evidence type="ECO:0000313" key="3">
    <source>
        <dbReference type="EMBL" id="MBA8796235.1"/>
    </source>
</evidence>
<evidence type="ECO:0000313" key="4">
    <source>
        <dbReference type="Proteomes" id="UP000523079"/>
    </source>
</evidence>
<comment type="similarity">
    <text evidence="1">Belongs to the asp23 family.</text>
</comment>
<dbReference type="Pfam" id="PF03780">
    <property type="entry name" value="Asp23"/>
    <property type="match status" value="1"/>
</dbReference>
<accession>A0A7W3IW24</accession>
<comment type="caution">
    <text evidence="3">The sequence shown here is derived from an EMBL/GenBank/DDBJ whole genome shotgun (WGS) entry which is preliminary data.</text>
</comment>
<organism evidence="3 4">
    <name type="scientific">Microlunatus kandeliicorticis</name>
    <dbReference type="NCBI Taxonomy" id="1759536"/>
    <lineage>
        <taxon>Bacteria</taxon>
        <taxon>Bacillati</taxon>
        <taxon>Actinomycetota</taxon>
        <taxon>Actinomycetes</taxon>
        <taxon>Propionibacteriales</taxon>
        <taxon>Propionibacteriaceae</taxon>
        <taxon>Microlunatus</taxon>
    </lineage>
</organism>
<dbReference type="PANTHER" id="PTHR34297:SF3">
    <property type="entry name" value="ALKALINE SHOCK PROTEIN 23"/>
    <property type="match status" value="1"/>
</dbReference>
<dbReference type="Proteomes" id="UP000523079">
    <property type="component" value="Unassembled WGS sequence"/>
</dbReference>
<evidence type="ECO:0000256" key="2">
    <source>
        <dbReference type="SAM" id="MobiDB-lite"/>
    </source>
</evidence>
<dbReference type="EMBL" id="JACGWT010000007">
    <property type="protein sequence ID" value="MBA8796235.1"/>
    <property type="molecule type" value="Genomic_DNA"/>
</dbReference>
<proteinExistence type="inferred from homology"/>
<name>A0A7W3IW24_9ACTN</name>
<keyword evidence="4" id="KW-1185">Reference proteome</keyword>
<reference evidence="3 4" key="1">
    <citation type="submission" date="2020-07" db="EMBL/GenBank/DDBJ databases">
        <title>Sequencing the genomes of 1000 actinobacteria strains.</title>
        <authorList>
            <person name="Klenk H.-P."/>
        </authorList>
    </citation>
    <scope>NUCLEOTIDE SEQUENCE [LARGE SCALE GENOMIC DNA]</scope>
    <source>
        <strain evidence="3 4">DSM 100723</strain>
    </source>
</reference>
<dbReference type="RefSeq" id="WP_182561859.1">
    <property type="nucleotide sequence ID" value="NZ_JACGWT010000007.1"/>
</dbReference>
<dbReference type="PANTHER" id="PTHR34297">
    <property type="entry name" value="HYPOTHETICAL CYTOSOLIC PROTEIN-RELATED"/>
    <property type="match status" value="1"/>
</dbReference>
<protein>
    <submittedName>
        <fullName evidence="3">Putative alkaline shock family protein YloU</fullName>
    </submittedName>
</protein>
<feature type="compositionally biased region" description="Basic and acidic residues" evidence="2">
    <location>
        <begin position="10"/>
        <end position="26"/>
    </location>
</feature>
<feature type="region of interest" description="Disordered" evidence="2">
    <location>
        <begin position="1"/>
        <end position="40"/>
    </location>
</feature>
<dbReference type="InterPro" id="IPR005531">
    <property type="entry name" value="Asp23"/>
</dbReference>
<gene>
    <name evidence="3" type="ORF">FHX74_003888</name>
</gene>